<dbReference type="InParanoid" id="S0EYY3"/>
<comment type="subcellular location">
    <subcellularLocation>
        <location evidence="1">Cell envelope</location>
    </subcellularLocation>
</comment>
<keyword evidence="4" id="KW-1015">Disulfide bond</keyword>
<organism evidence="7 8">
    <name type="scientific">Chthonomonas calidirosea (strain DSM 23976 / ICMP 18418 / T49)</name>
    <dbReference type="NCBI Taxonomy" id="1303518"/>
    <lineage>
        <taxon>Bacteria</taxon>
        <taxon>Bacillati</taxon>
        <taxon>Armatimonadota</taxon>
        <taxon>Chthonomonadia</taxon>
        <taxon>Chthonomonadales</taxon>
        <taxon>Chthonomonadaceae</taxon>
        <taxon>Chthonomonas</taxon>
    </lineage>
</organism>
<dbReference type="InterPro" id="IPR050553">
    <property type="entry name" value="Thioredoxin_ResA/DsbE_sf"/>
</dbReference>
<dbReference type="GO" id="GO:0016491">
    <property type="term" value="F:oxidoreductase activity"/>
    <property type="evidence" value="ECO:0007669"/>
    <property type="project" value="InterPro"/>
</dbReference>
<dbReference type="CDD" id="cd02966">
    <property type="entry name" value="TlpA_like_family"/>
    <property type="match status" value="1"/>
</dbReference>
<dbReference type="Proteomes" id="UP000014227">
    <property type="component" value="Chromosome I"/>
</dbReference>
<dbReference type="RefSeq" id="WP_016483331.1">
    <property type="nucleotide sequence ID" value="NC_021487.1"/>
</dbReference>
<dbReference type="GO" id="GO:0016209">
    <property type="term" value="F:antioxidant activity"/>
    <property type="evidence" value="ECO:0007669"/>
    <property type="project" value="InterPro"/>
</dbReference>
<dbReference type="PROSITE" id="PS00194">
    <property type="entry name" value="THIOREDOXIN_1"/>
    <property type="match status" value="1"/>
</dbReference>
<dbReference type="GO" id="GO:0017004">
    <property type="term" value="P:cytochrome complex assembly"/>
    <property type="evidence" value="ECO:0007669"/>
    <property type="project" value="UniProtKB-KW"/>
</dbReference>
<dbReference type="PANTHER" id="PTHR42852:SF6">
    <property type="entry name" value="THIOL:DISULFIDE INTERCHANGE PROTEIN DSBE"/>
    <property type="match status" value="1"/>
</dbReference>
<dbReference type="PROSITE" id="PS51352">
    <property type="entry name" value="THIOREDOXIN_2"/>
    <property type="match status" value="1"/>
</dbReference>
<dbReference type="PATRIC" id="fig|1303518.3.peg.2062"/>
<name>S0EYY3_CHTCT</name>
<dbReference type="InterPro" id="IPR000866">
    <property type="entry name" value="AhpC/TSA"/>
</dbReference>
<evidence type="ECO:0000256" key="2">
    <source>
        <dbReference type="ARBA" id="ARBA00022748"/>
    </source>
</evidence>
<dbReference type="eggNOG" id="COG0526">
    <property type="taxonomic scope" value="Bacteria"/>
</dbReference>
<dbReference type="InterPro" id="IPR017937">
    <property type="entry name" value="Thioredoxin_CS"/>
</dbReference>
<proteinExistence type="predicted"/>
<dbReference type="AlphaFoldDB" id="S0EYY3"/>
<dbReference type="SUPFAM" id="SSF52833">
    <property type="entry name" value="Thioredoxin-like"/>
    <property type="match status" value="1"/>
</dbReference>
<keyword evidence="2" id="KW-0201">Cytochrome c-type biogenesis</keyword>
<dbReference type="InterPro" id="IPR036249">
    <property type="entry name" value="Thioredoxin-like_sf"/>
</dbReference>
<evidence type="ECO:0000313" key="7">
    <source>
        <dbReference type="EMBL" id="CCW35807.1"/>
    </source>
</evidence>
<dbReference type="EMBL" id="HF951689">
    <property type="protein sequence ID" value="CCW35807.1"/>
    <property type="molecule type" value="Genomic_DNA"/>
</dbReference>
<dbReference type="GO" id="GO:0030313">
    <property type="term" value="C:cell envelope"/>
    <property type="evidence" value="ECO:0007669"/>
    <property type="project" value="UniProtKB-SubCell"/>
</dbReference>
<gene>
    <name evidence="7" type="ORF">CCALI_02000</name>
</gene>
<protein>
    <submittedName>
        <fullName evidence="7">Thiol-disulfide isomerase and thioredoxins</fullName>
    </submittedName>
</protein>
<sequence length="193" mass="21082">MLRRNLTIALFVVLIITLFAYLMGVHTPLAIGPSDGPAPIAKRFALTNAKLPLLPPNKPVRLADLKGKVVILDFWATWCGPCRMSMPELQKLYTKYANKGVEVIGVSEDTSLGRSHSELVQAVQGVAKQIGVTYPLALAVDNPQLEALFPHTAIPALFVLDKHGRAAYMENGFDPVNKLQGVDQAVSELLQER</sequence>
<evidence type="ECO:0000256" key="3">
    <source>
        <dbReference type="ARBA" id="ARBA00022968"/>
    </source>
</evidence>
<evidence type="ECO:0000259" key="6">
    <source>
        <dbReference type="PROSITE" id="PS51352"/>
    </source>
</evidence>
<keyword evidence="3" id="KW-0735">Signal-anchor</keyword>
<dbReference type="Pfam" id="PF00578">
    <property type="entry name" value="AhpC-TSA"/>
    <property type="match status" value="1"/>
</dbReference>
<dbReference type="FunCoup" id="S0EYY3">
    <property type="interactions" value="201"/>
</dbReference>
<dbReference type="OrthoDB" id="9794348at2"/>
<evidence type="ECO:0000256" key="1">
    <source>
        <dbReference type="ARBA" id="ARBA00004196"/>
    </source>
</evidence>
<reference evidence="8" key="1">
    <citation type="submission" date="2013-03" db="EMBL/GenBank/DDBJ databases">
        <title>Genome sequence of Chthonomonas calidirosea, the first sequenced genome from the Armatimonadetes phylum (formally candidate division OP10).</title>
        <authorList>
            <person name="Lee K.C.Y."/>
            <person name="Morgan X.C."/>
            <person name="Dunfield P.F."/>
            <person name="Tamas I."/>
            <person name="Houghton K.M."/>
            <person name="Vyssotski M."/>
            <person name="Ryan J.L.J."/>
            <person name="Lagutin K."/>
            <person name="McDonald I.R."/>
            <person name="Stott M.B."/>
        </authorList>
    </citation>
    <scope>NUCLEOTIDE SEQUENCE [LARGE SCALE GENOMIC DNA]</scope>
    <source>
        <strain evidence="8">DSM 23976 / ICMP 18418 / T49</strain>
    </source>
</reference>
<evidence type="ECO:0000256" key="5">
    <source>
        <dbReference type="ARBA" id="ARBA00023284"/>
    </source>
</evidence>
<evidence type="ECO:0000313" key="8">
    <source>
        <dbReference type="Proteomes" id="UP000014227"/>
    </source>
</evidence>
<keyword evidence="3" id="KW-0812">Transmembrane</keyword>
<dbReference type="HOGENOM" id="CLU_042529_11_0_0"/>
<feature type="domain" description="Thioredoxin" evidence="6">
    <location>
        <begin position="35"/>
        <end position="191"/>
    </location>
</feature>
<evidence type="ECO:0000256" key="4">
    <source>
        <dbReference type="ARBA" id="ARBA00023157"/>
    </source>
</evidence>
<dbReference type="GO" id="GO:0016853">
    <property type="term" value="F:isomerase activity"/>
    <property type="evidence" value="ECO:0007669"/>
    <property type="project" value="UniProtKB-KW"/>
</dbReference>
<keyword evidence="5" id="KW-0676">Redox-active center</keyword>
<dbReference type="STRING" id="454171.CP488_02089"/>
<dbReference type="KEGG" id="ccz:CCALI_02000"/>
<dbReference type="Gene3D" id="3.40.30.10">
    <property type="entry name" value="Glutaredoxin"/>
    <property type="match status" value="1"/>
</dbReference>
<keyword evidence="7" id="KW-0413">Isomerase</keyword>
<dbReference type="PANTHER" id="PTHR42852">
    <property type="entry name" value="THIOL:DISULFIDE INTERCHANGE PROTEIN DSBE"/>
    <property type="match status" value="1"/>
</dbReference>
<dbReference type="InterPro" id="IPR013766">
    <property type="entry name" value="Thioredoxin_domain"/>
</dbReference>
<keyword evidence="8" id="KW-1185">Reference proteome</keyword>
<accession>S0EYY3</accession>